<dbReference type="RefSeq" id="XP_005106537.1">
    <property type="nucleotide sequence ID" value="XM_005106480.3"/>
</dbReference>
<dbReference type="InterPro" id="IPR051466">
    <property type="entry name" value="D-amino_acid_metab_enzyme"/>
</dbReference>
<sequence>MVLQLNRFLSGCFNQIRKFPNFPGLACSSVYPRSTGKIGVISFSSSCSRVHNWRCGQHTVNRTPNYPLLSSQVAIWSSKKIRMFSAKTPCNVGDPVAEIETPTLVLCLDKLETNLGTLKEAMARYPGVAFRPHVKAHKCPVLGQLQMKSGACGVCCQTLTEAEAMVEGGLQDVFISNEVIGRKKLLRLAALARTAKVSVCVDSEGNIEDLSKAAGDLGVTLDLVIEVNVGQDRCGVEPGQDVARLAKKIQSLPQVNFKGIQCYNGWNQHIRKASERKAAVELVAEKGKKALQALKEGGFDCPYVTGGGTGTFHFEAGSGVFTEVQPGSYLMMDVDYNKNLDESEKFVSEFQQSLYIISTVQSVAPGDRAVLDTGLKGVSLDSGVPTISGAGDLIFHNGGDEHGIVRPSGDLKVGDQVWLVPGHCDPTVNMYQWIVGLRDGHVECVWPVSGRGPGV</sequence>
<evidence type="ECO:0000313" key="4">
    <source>
        <dbReference type="Proteomes" id="UP000694888"/>
    </source>
</evidence>
<proteinExistence type="inferred from homology"/>
<dbReference type="Proteomes" id="UP000694888">
    <property type="component" value="Unplaced"/>
</dbReference>
<evidence type="ECO:0000256" key="2">
    <source>
        <dbReference type="ARBA" id="ARBA00023239"/>
    </source>
</evidence>
<dbReference type="CDD" id="cd06819">
    <property type="entry name" value="PLPDE_III_LS_D-TA"/>
    <property type="match status" value="1"/>
</dbReference>
<dbReference type="SUPFAM" id="SSF51419">
    <property type="entry name" value="PLP-binding barrel"/>
    <property type="match status" value="1"/>
</dbReference>
<evidence type="ECO:0000256" key="1">
    <source>
        <dbReference type="ARBA" id="ARBA00005323"/>
    </source>
</evidence>
<evidence type="ECO:0000313" key="5">
    <source>
        <dbReference type="RefSeq" id="XP_005106537.1"/>
    </source>
</evidence>
<dbReference type="Gene3D" id="2.40.37.20">
    <property type="entry name" value="D-serine dehydratase-like domain"/>
    <property type="match status" value="1"/>
</dbReference>
<dbReference type="InterPro" id="IPR026956">
    <property type="entry name" value="D-ser_dehydrat-like_dom"/>
</dbReference>
<dbReference type="InterPro" id="IPR029066">
    <property type="entry name" value="PLP-binding_barrel"/>
</dbReference>
<dbReference type="Gene3D" id="3.20.20.10">
    <property type="entry name" value="Alanine racemase"/>
    <property type="match status" value="1"/>
</dbReference>
<dbReference type="SMART" id="SM01119">
    <property type="entry name" value="D-ser_dehydrat"/>
    <property type="match status" value="1"/>
</dbReference>
<dbReference type="Pfam" id="PF14031">
    <property type="entry name" value="D-ser_dehydrat"/>
    <property type="match status" value="1"/>
</dbReference>
<dbReference type="PANTHER" id="PTHR28004">
    <property type="entry name" value="ZGC:162816-RELATED"/>
    <property type="match status" value="1"/>
</dbReference>
<feature type="domain" description="D-serine dehydratase-like" evidence="3">
    <location>
        <begin position="353"/>
        <end position="438"/>
    </location>
</feature>
<dbReference type="InterPro" id="IPR042208">
    <property type="entry name" value="D-ser_dehydrat-like_sf"/>
</dbReference>
<dbReference type="GeneID" id="101858056"/>
<dbReference type="Pfam" id="PF01168">
    <property type="entry name" value="Ala_racemase_N"/>
    <property type="match status" value="1"/>
</dbReference>
<organism evidence="4 5">
    <name type="scientific">Aplysia californica</name>
    <name type="common">California sea hare</name>
    <dbReference type="NCBI Taxonomy" id="6500"/>
    <lineage>
        <taxon>Eukaryota</taxon>
        <taxon>Metazoa</taxon>
        <taxon>Spiralia</taxon>
        <taxon>Lophotrochozoa</taxon>
        <taxon>Mollusca</taxon>
        <taxon>Gastropoda</taxon>
        <taxon>Heterobranchia</taxon>
        <taxon>Euthyneura</taxon>
        <taxon>Tectipleura</taxon>
        <taxon>Aplysiida</taxon>
        <taxon>Aplysioidea</taxon>
        <taxon>Aplysiidae</taxon>
        <taxon>Aplysia</taxon>
    </lineage>
</organism>
<comment type="similarity">
    <text evidence="1">Belongs to the DSD1 family.</text>
</comment>
<name>A0ABM0K1G7_APLCA</name>
<protein>
    <submittedName>
        <fullName evidence="5">D-threonine aldolase</fullName>
    </submittedName>
</protein>
<gene>
    <name evidence="5" type="primary">LOC101858056</name>
</gene>
<keyword evidence="4" id="KW-1185">Reference proteome</keyword>
<dbReference type="PANTHER" id="PTHR28004:SF2">
    <property type="entry name" value="D-SERINE DEHYDRATASE"/>
    <property type="match status" value="1"/>
</dbReference>
<keyword evidence="2" id="KW-0456">Lyase</keyword>
<evidence type="ECO:0000259" key="3">
    <source>
        <dbReference type="SMART" id="SM01119"/>
    </source>
</evidence>
<reference evidence="5" key="1">
    <citation type="submission" date="2025-08" db="UniProtKB">
        <authorList>
            <consortium name="RefSeq"/>
        </authorList>
    </citation>
    <scope>IDENTIFICATION</scope>
</reference>
<dbReference type="InterPro" id="IPR001608">
    <property type="entry name" value="Ala_racemase_N"/>
</dbReference>
<accession>A0ABM0K1G7</accession>